<evidence type="ECO:0000259" key="2">
    <source>
        <dbReference type="Pfam" id="PF00850"/>
    </source>
</evidence>
<dbReference type="Pfam" id="PF00850">
    <property type="entry name" value="Hist_deacetyl"/>
    <property type="match status" value="1"/>
</dbReference>
<feature type="compositionally biased region" description="Basic and acidic residues" evidence="1">
    <location>
        <begin position="815"/>
        <end position="846"/>
    </location>
</feature>
<feature type="compositionally biased region" description="Basic and acidic residues" evidence="1">
    <location>
        <begin position="901"/>
        <end position="912"/>
    </location>
</feature>
<feature type="region of interest" description="Disordered" evidence="1">
    <location>
        <begin position="814"/>
        <end position="912"/>
    </location>
</feature>
<feature type="compositionally biased region" description="Low complexity" evidence="1">
    <location>
        <begin position="20"/>
        <end position="29"/>
    </location>
</feature>
<accession>A0A7R9TQB9</accession>
<dbReference type="InterPro" id="IPR023696">
    <property type="entry name" value="Ureohydrolase_dom_sf"/>
</dbReference>
<dbReference type="InterPro" id="IPR036770">
    <property type="entry name" value="Ankyrin_rpt-contain_sf"/>
</dbReference>
<name>A0A7R9TQB9_9VIRI</name>
<dbReference type="SMART" id="SM00248">
    <property type="entry name" value="ANK"/>
    <property type="match status" value="6"/>
</dbReference>
<dbReference type="GO" id="GO:0005737">
    <property type="term" value="C:cytoplasm"/>
    <property type="evidence" value="ECO:0007669"/>
    <property type="project" value="TreeGrafter"/>
</dbReference>
<evidence type="ECO:0000256" key="1">
    <source>
        <dbReference type="SAM" id="MobiDB-lite"/>
    </source>
</evidence>
<organism evidence="3">
    <name type="scientific">Prasinoderma coloniale</name>
    <dbReference type="NCBI Taxonomy" id="156133"/>
    <lineage>
        <taxon>Eukaryota</taxon>
        <taxon>Viridiplantae</taxon>
        <taxon>Prasinodermophyta</taxon>
        <taxon>Prasinodermophyceae</taxon>
        <taxon>Prasinodermales</taxon>
        <taxon>Prasinodermaceae</taxon>
        <taxon>Prasinoderma</taxon>
    </lineage>
</organism>
<gene>
    <name evidence="3" type="ORF">PCOL08062_LOCUS7433</name>
</gene>
<sequence length="912" mass="94185">MGEGTAGEMAPAGGAGGMDVDGAASPAAGAEREPAPEAALGGGDDGDDDDDDDDEDFDEGAFDGLDGDEEEARFPLHAAVEAGDAGAIAELLATPAPPPVDHAAIAARVAAAGADAPEGLAEFLTQRAIEEAAEAVKGPDADKRDDEYLNTTALQLALLRRDAACAAALLDGGADVTMRLEGLPALHVAVAAASLPVDNGGVAAGDQIACVKLLLERGESASGCDDHGRLPLHIAAAAGLPDAVGVLLAAHEAQEGESGSLADALVAADREGNTPLHVAAYASFLDAGDSLKRMLARVSAPSDAQAAAGSGADDVHALLRQNKAGQTPLHAAQLTGVAECVDALLSAPGGAAAESAKDARGRTPAQCAPQAATAVGGTPPTLIVSSEVCANHHTVMPPPEREMAEDTPPENVLRYGVVAGERGVLRTSPFGGAQWAEAPRAALADVLRVHDWNYVQKLRAACASASDGDGIMPARCADLDSDTAVSRESAEAALHAVGGTIAAVDAVLTGKAPNAFVVARPPGHHAGPKGVVTNVNDPYGSHGFCLLNNVACGAAYALCCHRASGVRKVALLDFDVHHGNGTQACVAAVMPQRHRHKMSVPDFGPDVSVSWETFKPWVDEGDEERVFFASVQGFGPRDPEAGPEGGFVYPGSGSTAALLPEALREPERDSMPSWQQLAFDPNEARESAPKPQPPAHAPPRMVNVGIPGPGRKSRLWRKAWRDHVLPALAAFDPDAIFISAGFDAHRKDAMNCNYVGLDDEDYAWVTHEILKVANKCCDGRVVSVLEGGYRIQGELVSPFARSVASHVGALMHPAGRHERWSEADAAADREKEAREAEARRARKEAAQAEAAALAADANANGGASADAGGTKRALEGEPEEAPPSGRRRRGGAPVDYVALAKKLDEERQQQQE</sequence>
<dbReference type="InterPro" id="IPR002110">
    <property type="entry name" value="Ankyrin_rpt"/>
</dbReference>
<dbReference type="GO" id="GO:0000118">
    <property type="term" value="C:histone deacetylase complex"/>
    <property type="evidence" value="ECO:0007669"/>
    <property type="project" value="TreeGrafter"/>
</dbReference>
<feature type="region of interest" description="Disordered" evidence="1">
    <location>
        <begin position="681"/>
        <end position="704"/>
    </location>
</feature>
<dbReference type="Gene3D" id="3.40.800.20">
    <property type="entry name" value="Histone deacetylase domain"/>
    <property type="match status" value="1"/>
</dbReference>
<dbReference type="PANTHER" id="PTHR10625:SF26">
    <property type="entry name" value="HISTONE DEACETYLASE DOMAIN-CONTAINING PROTEIN"/>
    <property type="match status" value="1"/>
</dbReference>
<dbReference type="GO" id="GO:0040029">
    <property type="term" value="P:epigenetic regulation of gene expression"/>
    <property type="evidence" value="ECO:0007669"/>
    <property type="project" value="TreeGrafter"/>
</dbReference>
<dbReference type="PANTHER" id="PTHR10625">
    <property type="entry name" value="HISTONE DEACETYLASE HDAC1-RELATED"/>
    <property type="match status" value="1"/>
</dbReference>
<dbReference type="SUPFAM" id="SSF52768">
    <property type="entry name" value="Arginase/deacetylase"/>
    <property type="match status" value="1"/>
</dbReference>
<dbReference type="Pfam" id="PF12796">
    <property type="entry name" value="Ank_2"/>
    <property type="match status" value="1"/>
</dbReference>
<dbReference type="AlphaFoldDB" id="A0A7R9TQB9"/>
<proteinExistence type="predicted"/>
<evidence type="ECO:0000313" key="3">
    <source>
        <dbReference type="EMBL" id="CAD8242087.1"/>
    </source>
</evidence>
<dbReference type="InterPro" id="IPR023801">
    <property type="entry name" value="His_deacetylse_dom"/>
</dbReference>
<reference evidence="3" key="1">
    <citation type="submission" date="2021-01" db="EMBL/GenBank/DDBJ databases">
        <authorList>
            <person name="Corre E."/>
            <person name="Pelletier E."/>
            <person name="Niang G."/>
            <person name="Scheremetjew M."/>
            <person name="Finn R."/>
            <person name="Kale V."/>
            <person name="Holt S."/>
            <person name="Cochrane G."/>
            <person name="Meng A."/>
            <person name="Brown T."/>
            <person name="Cohen L."/>
        </authorList>
    </citation>
    <scope>NUCLEOTIDE SEQUENCE</scope>
    <source>
        <strain evidence="3">CCMP1413</strain>
    </source>
</reference>
<feature type="compositionally biased region" description="Acidic residues" evidence="1">
    <location>
        <begin position="44"/>
        <end position="71"/>
    </location>
</feature>
<dbReference type="InterPro" id="IPR037138">
    <property type="entry name" value="His_deacetylse_dom_sf"/>
</dbReference>
<feature type="domain" description="Histone deacetylase" evidence="2">
    <location>
        <begin position="434"/>
        <end position="792"/>
    </location>
</feature>
<dbReference type="EMBL" id="HBDZ01009739">
    <property type="protein sequence ID" value="CAD8242087.1"/>
    <property type="molecule type" value="Transcribed_RNA"/>
</dbReference>
<feature type="compositionally biased region" description="Low complexity" evidence="1">
    <location>
        <begin position="1"/>
        <end position="12"/>
    </location>
</feature>
<dbReference type="GO" id="GO:0004407">
    <property type="term" value="F:histone deacetylase activity"/>
    <property type="evidence" value="ECO:0007669"/>
    <property type="project" value="TreeGrafter"/>
</dbReference>
<dbReference type="SUPFAM" id="SSF48403">
    <property type="entry name" value="Ankyrin repeat"/>
    <property type="match status" value="1"/>
</dbReference>
<protein>
    <recommendedName>
        <fullName evidence="2">Histone deacetylase domain-containing protein</fullName>
    </recommendedName>
</protein>
<dbReference type="Gene3D" id="1.25.40.20">
    <property type="entry name" value="Ankyrin repeat-containing domain"/>
    <property type="match status" value="3"/>
</dbReference>
<feature type="region of interest" description="Disordered" evidence="1">
    <location>
        <begin position="1"/>
        <end position="71"/>
    </location>
</feature>
<feature type="compositionally biased region" description="Low complexity" evidence="1">
    <location>
        <begin position="847"/>
        <end position="868"/>
    </location>
</feature>